<dbReference type="InParanoid" id="Q0V1S4"/>
<reference evidence="3" key="1">
    <citation type="journal article" date="2007" name="Plant Cell">
        <title>Dothideomycete-plant interactions illuminated by genome sequencing and EST analysis of the wheat pathogen Stagonospora nodorum.</title>
        <authorList>
            <person name="Hane J.K."/>
            <person name="Lowe R.G."/>
            <person name="Solomon P.S."/>
            <person name="Tan K.C."/>
            <person name="Schoch C.L."/>
            <person name="Spatafora J.W."/>
            <person name="Crous P.W."/>
            <person name="Kodira C."/>
            <person name="Birren B.W."/>
            <person name="Galagan J.E."/>
            <person name="Torriani S.F."/>
            <person name="McDonald B.A."/>
            <person name="Oliver R.P."/>
        </authorList>
    </citation>
    <scope>NUCLEOTIDE SEQUENCE [LARGE SCALE GENOMIC DNA]</scope>
    <source>
        <strain evidence="3">SN15 / ATCC MYA-4574 / FGSC 10173</strain>
    </source>
</reference>
<protein>
    <submittedName>
        <fullName evidence="2">Uncharacterized protein</fullName>
    </submittedName>
</protein>
<keyword evidence="1" id="KW-0732">Signal</keyword>
<dbReference type="AlphaFoldDB" id="Q0V1S4"/>
<dbReference type="EMBL" id="CH445327">
    <property type="protein sequence ID" value="EAT90252.1"/>
    <property type="molecule type" value="Genomic_DNA"/>
</dbReference>
<feature type="signal peptide" evidence="1">
    <location>
        <begin position="1"/>
        <end position="23"/>
    </location>
</feature>
<dbReference type="VEuPathDB" id="FungiDB:JI435_427500"/>
<evidence type="ECO:0000313" key="3">
    <source>
        <dbReference type="Proteomes" id="UP000001055"/>
    </source>
</evidence>
<gene>
    <name evidence="2" type="ORF">SNOG_02040</name>
</gene>
<accession>Q0V1S4</accession>
<feature type="chain" id="PRO_5004178412" evidence="1">
    <location>
        <begin position="24"/>
        <end position="71"/>
    </location>
</feature>
<dbReference type="HOGENOM" id="CLU_2740881_0_0_1"/>
<dbReference type="GeneID" id="5969509"/>
<name>Q0V1S4_PHANO</name>
<evidence type="ECO:0000256" key="1">
    <source>
        <dbReference type="SAM" id="SignalP"/>
    </source>
</evidence>
<sequence length="71" mass="7743">MASFGMIFATLALVCFVPHCSNVAETATMKPPYLSCHTDFDGRGEDMSAQRQGESKANGNMRVVLSLLQYP</sequence>
<dbReference type="Proteomes" id="UP000001055">
    <property type="component" value="Unassembled WGS sequence"/>
</dbReference>
<proteinExistence type="predicted"/>
<dbReference type="KEGG" id="pno:SNOG_02040"/>
<evidence type="ECO:0000313" key="2">
    <source>
        <dbReference type="EMBL" id="EAT90252.1"/>
    </source>
</evidence>
<dbReference type="RefSeq" id="XP_001792659.1">
    <property type="nucleotide sequence ID" value="XM_001792607.1"/>
</dbReference>
<organism evidence="2 3">
    <name type="scientific">Phaeosphaeria nodorum (strain SN15 / ATCC MYA-4574 / FGSC 10173)</name>
    <name type="common">Glume blotch fungus</name>
    <name type="synonym">Parastagonospora nodorum</name>
    <dbReference type="NCBI Taxonomy" id="321614"/>
    <lineage>
        <taxon>Eukaryota</taxon>
        <taxon>Fungi</taxon>
        <taxon>Dikarya</taxon>
        <taxon>Ascomycota</taxon>
        <taxon>Pezizomycotina</taxon>
        <taxon>Dothideomycetes</taxon>
        <taxon>Pleosporomycetidae</taxon>
        <taxon>Pleosporales</taxon>
        <taxon>Pleosporineae</taxon>
        <taxon>Phaeosphaeriaceae</taxon>
        <taxon>Parastagonospora</taxon>
    </lineage>
</organism>